<name>A0A1Y1Y7A0_9PLEO</name>
<dbReference type="PROSITE" id="PS00109">
    <property type="entry name" value="PROTEIN_KINASE_TYR"/>
    <property type="match status" value="1"/>
</dbReference>
<evidence type="ECO:0000313" key="4">
    <source>
        <dbReference type="EMBL" id="ORX93858.1"/>
    </source>
</evidence>
<reference evidence="4 5" key="1">
    <citation type="submission" date="2016-07" db="EMBL/GenBank/DDBJ databases">
        <title>Pervasive Adenine N6-methylation of Active Genes in Fungi.</title>
        <authorList>
            <consortium name="DOE Joint Genome Institute"/>
            <person name="Mondo S.J."/>
            <person name="Dannebaum R.O."/>
            <person name="Kuo R.C."/>
            <person name="Labutti K."/>
            <person name="Haridas S."/>
            <person name="Kuo A."/>
            <person name="Salamov A."/>
            <person name="Ahrendt S.R."/>
            <person name="Lipzen A."/>
            <person name="Sullivan W."/>
            <person name="Andreopoulos W.B."/>
            <person name="Clum A."/>
            <person name="Lindquist E."/>
            <person name="Daum C."/>
            <person name="Ramamoorthy G.K."/>
            <person name="Gryganskyi A."/>
            <person name="Culley D."/>
            <person name="Magnuson J.K."/>
            <person name="James T.Y."/>
            <person name="O'Malley M.A."/>
            <person name="Stajich J.E."/>
            <person name="Spatafora J.W."/>
            <person name="Visel A."/>
            <person name="Grigoriev I.V."/>
        </authorList>
    </citation>
    <scope>NUCLEOTIDE SEQUENCE [LARGE SCALE GENOMIC DNA]</scope>
    <source>
        <strain evidence="4 5">CBS 115471</strain>
    </source>
</reference>
<accession>A0A1Y1Y7A0</accession>
<proteinExistence type="predicted"/>
<dbReference type="Proteomes" id="UP000193144">
    <property type="component" value="Unassembled WGS sequence"/>
</dbReference>
<comment type="catalytic activity">
    <reaction evidence="3">
        <text>L-seryl-[protein] + ATP = O-phospho-L-seryl-[protein] + ADP + H(+)</text>
        <dbReference type="Rhea" id="RHEA:17989"/>
        <dbReference type="Rhea" id="RHEA-COMP:9863"/>
        <dbReference type="Rhea" id="RHEA-COMP:11604"/>
        <dbReference type="ChEBI" id="CHEBI:15378"/>
        <dbReference type="ChEBI" id="CHEBI:29999"/>
        <dbReference type="ChEBI" id="CHEBI:30616"/>
        <dbReference type="ChEBI" id="CHEBI:83421"/>
        <dbReference type="ChEBI" id="CHEBI:456216"/>
        <dbReference type="EC" id="2.7.11.1"/>
    </reaction>
</comment>
<dbReference type="InterPro" id="IPR008266">
    <property type="entry name" value="Tyr_kinase_AS"/>
</dbReference>
<dbReference type="AlphaFoldDB" id="A0A1Y1Y7A0"/>
<evidence type="ECO:0000313" key="5">
    <source>
        <dbReference type="Proteomes" id="UP000193144"/>
    </source>
</evidence>
<sequence length="160" mass="18872">MSRCTRQTTLEMMKDLCVRRVALDLDYFPDVDNVWEGFEKIFKGMSTLELFKNHAHYLTHMDLAPQNILIVVKDKQTADLSVTLDWDSAIFALVWMHCELPNWLWLPFEDCLDDEKFNAVPEDPVMPEIKCVSEETAGTVYLRYAYVQEYHRVRNVFFLP</sequence>
<comment type="catalytic activity">
    <reaction evidence="2">
        <text>L-threonyl-[protein] + ATP = O-phospho-L-threonyl-[protein] + ADP + H(+)</text>
        <dbReference type="Rhea" id="RHEA:46608"/>
        <dbReference type="Rhea" id="RHEA-COMP:11060"/>
        <dbReference type="Rhea" id="RHEA-COMP:11605"/>
        <dbReference type="ChEBI" id="CHEBI:15378"/>
        <dbReference type="ChEBI" id="CHEBI:30013"/>
        <dbReference type="ChEBI" id="CHEBI:30616"/>
        <dbReference type="ChEBI" id="CHEBI:61977"/>
        <dbReference type="ChEBI" id="CHEBI:456216"/>
        <dbReference type="EC" id="2.7.11.1"/>
    </reaction>
</comment>
<dbReference type="OrthoDB" id="10003767at2759"/>
<dbReference type="GO" id="GO:0004674">
    <property type="term" value="F:protein serine/threonine kinase activity"/>
    <property type="evidence" value="ECO:0007669"/>
    <property type="project" value="UniProtKB-EC"/>
</dbReference>
<dbReference type="EMBL" id="MCFA01000325">
    <property type="protein sequence ID" value="ORX93858.1"/>
    <property type="molecule type" value="Genomic_DNA"/>
</dbReference>
<gene>
    <name evidence="4" type="ORF">BCR34DRAFT_608443</name>
</gene>
<evidence type="ECO:0000256" key="3">
    <source>
        <dbReference type="ARBA" id="ARBA00048679"/>
    </source>
</evidence>
<organism evidence="4 5">
    <name type="scientific">Clohesyomyces aquaticus</name>
    <dbReference type="NCBI Taxonomy" id="1231657"/>
    <lineage>
        <taxon>Eukaryota</taxon>
        <taxon>Fungi</taxon>
        <taxon>Dikarya</taxon>
        <taxon>Ascomycota</taxon>
        <taxon>Pezizomycotina</taxon>
        <taxon>Dothideomycetes</taxon>
        <taxon>Pleosporomycetidae</taxon>
        <taxon>Pleosporales</taxon>
        <taxon>Lindgomycetaceae</taxon>
        <taxon>Clohesyomyces</taxon>
    </lineage>
</organism>
<evidence type="ECO:0000256" key="2">
    <source>
        <dbReference type="ARBA" id="ARBA00047899"/>
    </source>
</evidence>
<dbReference type="EC" id="2.7.11.1" evidence="1"/>
<evidence type="ECO:0000256" key="1">
    <source>
        <dbReference type="ARBA" id="ARBA00012513"/>
    </source>
</evidence>
<protein>
    <recommendedName>
        <fullName evidence="1">non-specific serine/threonine protein kinase</fullName>
        <ecNumber evidence="1">2.7.11.1</ecNumber>
    </recommendedName>
</protein>
<keyword evidence="5" id="KW-1185">Reference proteome</keyword>
<comment type="caution">
    <text evidence="4">The sequence shown here is derived from an EMBL/GenBank/DDBJ whole genome shotgun (WGS) entry which is preliminary data.</text>
</comment>